<keyword evidence="3 6" id="KW-0223">Dioxygenase</keyword>
<evidence type="ECO:0000313" key="9">
    <source>
        <dbReference type="Proteomes" id="UP001633002"/>
    </source>
</evidence>
<evidence type="ECO:0000256" key="3">
    <source>
        <dbReference type="ARBA" id="ARBA00022964"/>
    </source>
</evidence>
<protein>
    <recommendedName>
        <fullName evidence="7">Lipoxygenase domain-containing protein</fullName>
    </recommendedName>
</protein>
<dbReference type="InterPro" id="IPR000907">
    <property type="entry name" value="LipOase"/>
</dbReference>
<dbReference type="InterPro" id="IPR036226">
    <property type="entry name" value="LipOase_C_sf"/>
</dbReference>
<dbReference type="PRINTS" id="PR00468">
    <property type="entry name" value="PLTLPOXGNASE"/>
</dbReference>
<comment type="similarity">
    <text evidence="6">Belongs to the lipoxygenase family.</text>
</comment>
<dbReference type="PROSITE" id="PS00711">
    <property type="entry name" value="LIPOXYGENASE_1"/>
    <property type="match status" value="1"/>
</dbReference>
<evidence type="ECO:0000256" key="1">
    <source>
        <dbReference type="ARBA" id="ARBA00001962"/>
    </source>
</evidence>
<evidence type="ECO:0000313" key="8">
    <source>
        <dbReference type="EMBL" id="KAL3676006.1"/>
    </source>
</evidence>
<feature type="domain" description="Lipoxygenase" evidence="7">
    <location>
        <begin position="1"/>
        <end position="266"/>
    </location>
</feature>
<evidence type="ECO:0000256" key="2">
    <source>
        <dbReference type="ARBA" id="ARBA00022723"/>
    </source>
</evidence>
<organism evidence="8 9">
    <name type="scientific">Riccia sorocarpa</name>
    <dbReference type="NCBI Taxonomy" id="122646"/>
    <lineage>
        <taxon>Eukaryota</taxon>
        <taxon>Viridiplantae</taxon>
        <taxon>Streptophyta</taxon>
        <taxon>Embryophyta</taxon>
        <taxon>Marchantiophyta</taxon>
        <taxon>Marchantiopsida</taxon>
        <taxon>Marchantiidae</taxon>
        <taxon>Marchantiales</taxon>
        <taxon>Ricciaceae</taxon>
        <taxon>Riccia</taxon>
    </lineage>
</organism>
<gene>
    <name evidence="8" type="ORF">R1sor_025954</name>
</gene>
<dbReference type="Pfam" id="PF00305">
    <property type="entry name" value="Lipoxygenase"/>
    <property type="match status" value="1"/>
</dbReference>
<dbReference type="Gene3D" id="4.10.372.10">
    <property type="entry name" value="Lipoxygenase-1, Domain 3"/>
    <property type="match status" value="1"/>
</dbReference>
<keyword evidence="5 6" id="KW-0408">Iron</keyword>
<dbReference type="InterPro" id="IPR027433">
    <property type="entry name" value="Lipoxygenase_dom_3"/>
</dbReference>
<dbReference type="PANTHER" id="PTHR11771">
    <property type="entry name" value="LIPOXYGENASE"/>
    <property type="match status" value="1"/>
</dbReference>
<evidence type="ECO:0000259" key="7">
    <source>
        <dbReference type="PROSITE" id="PS51393"/>
    </source>
</evidence>
<dbReference type="InterPro" id="IPR020833">
    <property type="entry name" value="LipOase_Fe_BS"/>
</dbReference>
<evidence type="ECO:0000256" key="5">
    <source>
        <dbReference type="ARBA" id="ARBA00023004"/>
    </source>
</evidence>
<dbReference type="Gene3D" id="1.20.245.10">
    <property type="entry name" value="Lipoxygenase-1, Domain 5"/>
    <property type="match status" value="1"/>
</dbReference>
<keyword evidence="2 6" id="KW-0479">Metal-binding</keyword>
<evidence type="ECO:0000256" key="4">
    <source>
        <dbReference type="ARBA" id="ARBA00023002"/>
    </source>
</evidence>
<dbReference type="Gene3D" id="3.10.450.60">
    <property type="match status" value="1"/>
</dbReference>
<name>A0ABD3GBJ8_9MARC</name>
<dbReference type="InterPro" id="IPR013819">
    <property type="entry name" value="LipOase_C"/>
</dbReference>
<dbReference type="Proteomes" id="UP001633002">
    <property type="component" value="Unassembled WGS sequence"/>
</dbReference>
<proteinExistence type="inferred from homology"/>
<dbReference type="InterPro" id="IPR001246">
    <property type="entry name" value="LipOase_plant"/>
</dbReference>
<dbReference type="EMBL" id="JBJQOH010000008">
    <property type="protein sequence ID" value="KAL3676006.1"/>
    <property type="molecule type" value="Genomic_DNA"/>
</dbReference>
<dbReference type="GO" id="GO:0046872">
    <property type="term" value="F:metal ion binding"/>
    <property type="evidence" value="ECO:0007669"/>
    <property type="project" value="UniProtKB-KW"/>
</dbReference>
<dbReference type="GO" id="GO:0051213">
    <property type="term" value="F:dioxygenase activity"/>
    <property type="evidence" value="ECO:0007669"/>
    <property type="project" value="UniProtKB-KW"/>
</dbReference>
<dbReference type="SUPFAM" id="SSF48484">
    <property type="entry name" value="Lipoxigenase"/>
    <property type="match status" value="1"/>
</dbReference>
<evidence type="ECO:0000256" key="6">
    <source>
        <dbReference type="RuleBase" id="RU003974"/>
    </source>
</evidence>
<dbReference type="PRINTS" id="PR00087">
    <property type="entry name" value="LIPOXYGENASE"/>
</dbReference>
<dbReference type="AlphaFoldDB" id="A0ABD3GBJ8"/>
<reference evidence="8 9" key="1">
    <citation type="submission" date="2024-09" db="EMBL/GenBank/DDBJ databases">
        <title>Chromosome-scale assembly of Riccia sorocarpa.</title>
        <authorList>
            <person name="Paukszto L."/>
        </authorList>
    </citation>
    <scope>NUCLEOTIDE SEQUENCE [LARGE SCALE GENOMIC DNA]</scope>
    <source>
        <strain evidence="8">LP-2024</strain>
        <tissue evidence="8">Aerial parts of the thallus</tissue>
    </source>
</reference>
<comment type="caution">
    <text evidence="8">The sequence shown here is derived from an EMBL/GenBank/DDBJ whole genome shotgun (WGS) entry which is preliminary data.</text>
</comment>
<sequence>MKRIQITSKNSKDPDQNPYVLLETVFNAEGSDKSLLRFPLPQLLAENETAWLNDEEFGRETLSGMNPCVIKALKQFPPTSSLDPNVYGPATALEDKHILPNLEGLTVQEALKQKRLFTVDYHDVFMPYLERINSQDGGKAYAPRSVFFYTKEGTMKPVAIELSVPPPKGSTSAIRRVFTPPAAGSAQNDYSWELAKIHASSVDFGYHELITHWLRSHAVMEPIIIASNRQLSRLHPIFTLLSPCFKNTMNINAIARQTLINANNNY</sequence>
<comment type="cofactor">
    <cofactor evidence="1 6">
        <name>Fe cation</name>
        <dbReference type="ChEBI" id="CHEBI:24875"/>
    </cofactor>
</comment>
<accession>A0ABD3GBJ8</accession>
<dbReference type="PROSITE" id="PS51393">
    <property type="entry name" value="LIPOXYGENASE_3"/>
    <property type="match status" value="1"/>
</dbReference>
<keyword evidence="4 6" id="KW-0560">Oxidoreductase</keyword>
<keyword evidence="9" id="KW-1185">Reference proteome</keyword>